<comment type="caution">
    <text evidence="1">The sequence shown here is derived from an EMBL/GenBank/DDBJ whole genome shotgun (WGS) entry which is preliminary data.</text>
</comment>
<gene>
    <name evidence="1" type="ORF">Q604_UNBC04104G0002</name>
</gene>
<feature type="non-terminal residue" evidence="1">
    <location>
        <position position="33"/>
    </location>
</feature>
<reference evidence="1" key="1">
    <citation type="submission" date="2013-12" db="EMBL/GenBank/DDBJ databases">
        <title>A Varibaculum cambriense genome reconstructed from a premature infant gut community with otherwise low bacterial novelty that shifts toward anaerobic metabolism during the third week of life.</title>
        <authorList>
            <person name="Brown C.T."/>
            <person name="Sharon I."/>
            <person name="Thomas B.C."/>
            <person name="Castelle C.J."/>
            <person name="Morowitz M.J."/>
            <person name="Banfield J.F."/>
        </authorList>
    </citation>
    <scope>NUCLEOTIDE SEQUENCE</scope>
</reference>
<dbReference type="EMBL" id="AZMM01004104">
    <property type="protein sequence ID" value="ETJ41941.1"/>
    <property type="molecule type" value="Genomic_DNA"/>
</dbReference>
<evidence type="ECO:0000313" key="1">
    <source>
        <dbReference type="EMBL" id="ETJ41941.1"/>
    </source>
</evidence>
<dbReference type="AlphaFoldDB" id="W1YHU4"/>
<protein>
    <submittedName>
        <fullName evidence="1">Uncharacterized protein</fullName>
    </submittedName>
</protein>
<accession>W1YHU4</accession>
<name>W1YHU4_9ZZZZ</name>
<organism evidence="1">
    <name type="scientific">human gut metagenome</name>
    <dbReference type="NCBI Taxonomy" id="408170"/>
    <lineage>
        <taxon>unclassified sequences</taxon>
        <taxon>metagenomes</taxon>
        <taxon>organismal metagenomes</taxon>
    </lineage>
</organism>
<proteinExistence type="predicted"/>
<sequence>MKTDMIVKTGIFVALTVLLSYIFAIHTTFIHIT</sequence>